<feature type="region of interest" description="Disordered" evidence="1">
    <location>
        <begin position="1"/>
        <end position="33"/>
    </location>
</feature>
<name>A0ABP7LTB3_9ACTN</name>
<protein>
    <recommendedName>
        <fullName evidence="4">Asp23/Gls24 family envelope stress response protein</fullName>
    </recommendedName>
</protein>
<reference evidence="3" key="1">
    <citation type="journal article" date="2019" name="Int. J. Syst. Evol. Microbiol.">
        <title>The Global Catalogue of Microorganisms (GCM) 10K type strain sequencing project: providing services to taxonomists for standard genome sequencing and annotation.</title>
        <authorList>
            <consortium name="The Broad Institute Genomics Platform"/>
            <consortium name="The Broad Institute Genome Sequencing Center for Infectious Disease"/>
            <person name="Wu L."/>
            <person name="Ma J."/>
        </authorList>
    </citation>
    <scope>NUCLEOTIDE SEQUENCE [LARGE SCALE GENOMIC DNA]</scope>
    <source>
        <strain evidence="3">JCM 16578</strain>
    </source>
</reference>
<dbReference type="Proteomes" id="UP001501563">
    <property type="component" value="Unassembled WGS sequence"/>
</dbReference>
<sequence length="136" mass="14148">MNARPGSAVSTGSGPPPSPRTAGLPPPAERGATVIPDKVVARIAARAACAAQSRRAALPPERGRSSVPSASAASHTGRVRLHLALDLPYPADLPSLCERIQHDVAERVTQLTGLDVGEVTLTVRRLVTAANRGRVR</sequence>
<comment type="caution">
    <text evidence="2">The sequence shown here is derived from an EMBL/GenBank/DDBJ whole genome shotgun (WGS) entry which is preliminary data.</text>
</comment>
<dbReference type="EMBL" id="BAAAZA010000067">
    <property type="protein sequence ID" value="GAA3907045.1"/>
    <property type="molecule type" value="Genomic_DNA"/>
</dbReference>
<evidence type="ECO:0000313" key="3">
    <source>
        <dbReference type="Proteomes" id="UP001501563"/>
    </source>
</evidence>
<gene>
    <name evidence="2" type="ORF">GCM10022207_90620</name>
</gene>
<feature type="region of interest" description="Disordered" evidence="1">
    <location>
        <begin position="51"/>
        <end position="75"/>
    </location>
</feature>
<evidence type="ECO:0000313" key="2">
    <source>
        <dbReference type="EMBL" id="GAA3907045.1"/>
    </source>
</evidence>
<evidence type="ECO:0008006" key="4">
    <source>
        <dbReference type="Google" id="ProtNLM"/>
    </source>
</evidence>
<feature type="compositionally biased region" description="Pro residues" evidence="1">
    <location>
        <begin position="14"/>
        <end position="28"/>
    </location>
</feature>
<accession>A0ABP7LTB3</accession>
<evidence type="ECO:0000256" key="1">
    <source>
        <dbReference type="SAM" id="MobiDB-lite"/>
    </source>
</evidence>
<keyword evidence="3" id="KW-1185">Reference proteome</keyword>
<organism evidence="2 3">
    <name type="scientific">Streptomyces lannensis</name>
    <dbReference type="NCBI Taxonomy" id="766498"/>
    <lineage>
        <taxon>Bacteria</taxon>
        <taxon>Bacillati</taxon>
        <taxon>Actinomycetota</taxon>
        <taxon>Actinomycetes</taxon>
        <taxon>Kitasatosporales</taxon>
        <taxon>Streptomycetaceae</taxon>
        <taxon>Streptomyces</taxon>
    </lineage>
</organism>
<feature type="compositionally biased region" description="Low complexity" evidence="1">
    <location>
        <begin position="1"/>
        <end position="13"/>
    </location>
</feature>
<proteinExistence type="predicted"/>